<dbReference type="InterPro" id="IPR029016">
    <property type="entry name" value="GAF-like_dom_sf"/>
</dbReference>
<reference evidence="6" key="1">
    <citation type="submission" date="2017-04" db="EMBL/GenBank/DDBJ databases">
        <title>Function of individual gut microbiota members based on whole genome sequencing of pure cultures obtained from chicken caecum.</title>
        <authorList>
            <person name="Medvecky M."/>
            <person name="Cejkova D."/>
            <person name="Polansky O."/>
            <person name="Karasova D."/>
            <person name="Kubasova T."/>
            <person name="Cizek A."/>
            <person name="Rychlik I."/>
        </authorList>
    </citation>
    <scope>NUCLEOTIDE SEQUENCE [LARGE SCALE GENOMIC DNA]</scope>
    <source>
        <strain evidence="6">An178</strain>
    </source>
</reference>
<dbReference type="PROSITE" id="PS51831">
    <property type="entry name" value="HD"/>
    <property type="match status" value="1"/>
</dbReference>
<dbReference type="InterPro" id="IPR037522">
    <property type="entry name" value="HD_GYP_dom"/>
</dbReference>
<evidence type="ECO:0008006" key="7">
    <source>
        <dbReference type="Google" id="ProtNLM"/>
    </source>
</evidence>
<organism evidence="5 6">
    <name type="scientific">Faecalitalea cylindroides</name>
    <dbReference type="NCBI Taxonomy" id="39483"/>
    <lineage>
        <taxon>Bacteria</taxon>
        <taxon>Bacillati</taxon>
        <taxon>Bacillota</taxon>
        <taxon>Erysipelotrichia</taxon>
        <taxon>Erysipelotrichales</taxon>
        <taxon>Erysipelotrichaceae</taxon>
        <taxon>Faecalitalea</taxon>
    </lineage>
</organism>
<dbReference type="SMART" id="SM00471">
    <property type="entry name" value="HDc"/>
    <property type="match status" value="1"/>
</dbReference>
<protein>
    <recommendedName>
        <fullName evidence="7">Diguanylate cyclase</fullName>
    </recommendedName>
</protein>
<dbReference type="Gene3D" id="1.10.3210.10">
    <property type="entry name" value="Hypothetical protein af1432"/>
    <property type="match status" value="1"/>
</dbReference>
<evidence type="ECO:0000259" key="3">
    <source>
        <dbReference type="PROSITE" id="PS51831"/>
    </source>
</evidence>
<dbReference type="SMART" id="SM00267">
    <property type="entry name" value="GGDEF"/>
    <property type="match status" value="1"/>
</dbReference>
<feature type="domain" description="GGDEF" evidence="2">
    <location>
        <begin position="490"/>
        <end position="622"/>
    </location>
</feature>
<dbReference type="NCBIfam" id="TIGR00277">
    <property type="entry name" value="HDIG"/>
    <property type="match status" value="1"/>
</dbReference>
<evidence type="ECO:0000313" key="6">
    <source>
        <dbReference type="Proteomes" id="UP000195447"/>
    </source>
</evidence>
<dbReference type="Pfam" id="PF16927">
    <property type="entry name" value="HisKA_7TM"/>
    <property type="match status" value="1"/>
</dbReference>
<comment type="caution">
    <text evidence="5">The sequence shown here is derived from an EMBL/GenBank/DDBJ whole genome shotgun (WGS) entry which is preliminary data.</text>
</comment>
<dbReference type="InterPro" id="IPR006674">
    <property type="entry name" value="HD_domain"/>
</dbReference>
<proteinExistence type="predicted"/>
<dbReference type="InterPro" id="IPR000160">
    <property type="entry name" value="GGDEF_dom"/>
</dbReference>
<gene>
    <name evidence="5" type="ORF">B5F14_06080</name>
</gene>
<dbReference type="PANTHER" id="PTHR43155:SF2">
    <property type="entry name" value="CYCLIC DI-GMP PHOSPHODIESTERASE PA4108"/>
    <property type="match status" value="1"/>
</dbReference>
<dbReference type="PROSITE" id="PS50887">
    <property type="entry name" value="GGDEF"/>
    <property type="match status" value="1"/>
</dbReference>
<feature type="transmembrane region" description="Helical" evidence="1">
    <location>
        <begin position="6"/>
        <end position="24"/>
    </location>
</feature>
<feature type="transmembrane region" description="Helical" evidence="1">
    <location>
        <begin position="95"/>
        <end position="115"/>
    </location>
</feature>
<feature type="transmembrane region" description="Helical" evidence="1">
    <location>
        <begin position="62"/>
        <end position="83"/>
    </location>
</feature>
<evidence type="ECO:0000256" key="1">
    <source>
        <dbReference type="SAM" id="Phobius"/>
    </source>
</evidence>
<dbReference type="Proteomes" id="UP000195447">
    <property type="component" value="Unassembled WGS sequence"/>
</dbReference>
<evidence type="ECO:0000259" key="4">
    <source>
        <dbReference type="PROSITE" id="PS51832"/>
    </source>
</evidence>
<keyword evidence="6" id="KW-1185">Reference proteome</keyword>
<keyword evidence="1" id="KW-0812">Transmembrane</keyword>
<dbReference type="InterPro" id="IPR029787">
    <property type="entry name" value="Nucleotide_cyclase"/>
</dbReference>
<feature type="domain" description="HD-GYP" evidence="4">
    <location>
        <begin position="637"/>
        <end position="829"/>
    </location>
</feature>
<dbReference type="EMBL" id="NFKM01000010">
    <property type="protein sequence ID" value="OUP60332.1"/>
    <property type="molecule type" value="Genomic_DNA"/>
</dbReference>
<dbReference type="Pfam" id="PF00990">
    <property type="entry name" value="GGDEF"/>
    <property type="match status" value="1"/>
</dbReference>
<feature type="transmembrane region" description="Helical" evidence="1">
    <location>
        <begin position="31"/>
        <end position="50"/>
    </location>
</feature>
<dbReference type="Gene3D" id="3.30.450.40">
    <property type="match status" value="1"/>
</dbReference>
<dbReference type="InterPro" id="IPR006675">
    <property type="entry name" value="HDIG_dom"/>
</dbReference>
<feature type="transmembrane region" description="Helical" evidence="1">
    <location>
        <begin position="135"/>
        <end position="155"/>
    </location>
</feature>
<sequence length="829" mass="95574">MSGYSLISLLSLCCYLLMFTTFLAARKSQKIVRSFLVLLAFMILWNLGSLFMRTEQFPSPYFWHQISIFGLLMLPVAYYQFFADFVGVYDHHRRVFWWIVFLSLFISNLFTRFLIPLPEISYNGMQAIFQYHYSNAIYIIFFVLLLLVADIIFMIKKKPNYQVIRKSLRPLAFGIGFLLLGHFLATFRVFVGIPIDIISGVINAFFFIYVLYQKKIFKVTMLLSKENIYLISLLFCVILFSNLAFKLQVWMSNVLMLKSYEIFVFVGIAMLVMTIILYMALNSFLANFFLQEEQVQNDALANYTSNVTQLLRVNEIFESLNILIKQMLKNWNMVAFTLVDKSGYQVVFSSNPLECLDFCLDENHPLATYMKETNSIVRWEDFQKSNYYRGVWEKEKQFFSSMHAQYIAPLIFKDHLIGFIILNVIGKTKSKNEDLTFLQSALTITSVALNNAQKYEQAYMEARMDETTGVYNRKYFHELLDEEYKKYRNTSLALAIANIDDFRLYNQMYGQKEGDNLLWAIANTFQTAVINFGHVARIGEKEFGIILPEYDISSAKILVEKILKQIQSKQTGFQFVGHVTLSVGVCASPYLASSCHELFSNTEMAVSGVKRSGKNGVHIYSEEVKNRLATNGNYQSKYDLYASTIYALTAAIDAKDHYTFSHSQNVAYYAKSIAEEMGLSEELVSMVYEAGLLHDIGKISIPEKILNKAGKLTEEEYRIIKQHVENAVDIIRHLPAMEYVVPAVISHHERYDGHGYPRQLRGQDIPLLGRILCVADSFDAMISKRSYKKEMPVSQALNILKLEAGKQFDPLCVDTFVRLVEMNKITVRL</sequence>
<dbReference type="Pfam" id="PF13487">
    <property type="entry name" value="HD_5"/>
    <property type="match status" value="1"/>
</dbReference>
<feature type="transmembrane region" description="Helical" evidence="1">
    <location>
        <begin position="228"/>
        <end position="250"/>
    </location>
</feature>
<dbReference type="AlphaFoldDB" id="A0A1Y4M112"/>
<dbReference type="Gene3D" id="3.30.70.270">
    <property type="match status" value="1"/>
</dbReference>
<evidence type="ECO:0000313" key="5">
    <source>
        <dbReference type="EMBL" id="OUP60332.1"/>
    </source>
</evidence>
<dbReference type="SUPFAM" id="SSF109604">
    <property type="entry name" value="HD-domain/PDEase-like"/>
    <property type="match status" value="1"/>
</dbReference>
<dbReference type="InterPro" id="IPR031621">
    <property type="entry name" value="HisKA_7TM"/>
</dbReference>
<dbReference type="SUPFAM" id="SSF55781">
    <property type="entry name" value="GAF domain-like"/>
    <property type="match status" value="1"/>
</dbReference>
<feature type="domain" description="HD" evidence="3">
    <location>
        <begin position="659"/>
        <end position="781"/>
    </location>
</feature>
<dbReference type="InterPro" id="IPR043128">
    <property type="entry name" value="Rev_trsase/Diguanyl_cyclase"/>
</dbReference>
<name>A0A1Y4M112_9FIRM</name>
<feature type="transmembrane region" description="Helical" evidence="1">
    <location>
        <begin position="262"/>
        <end position="281"/>
    </location>
</feature>
<accession>A0A1Y4M112</accession>
<dbReference type="PROSITE" id="PS51832">
    <property type="entry name" value="HD_GYP"/>
    <property type="match status" value="1"/>
</dbReference>
<dbReference type="InterPro" id="IPR003607">
    <property type="entry name" value="HD/PDEase_dom"/>
</dbReference>
<dbReference type="NCBIfam" id="TIGR00254">
    <property type="entry name" value="GGDEF"/>
    <property type="match status" value="1"/>
</dbReference>
<dbReference type="CDD" id="cd01949">
    <property type="entry name" value="GGDEF"/>
    <property type="match status" value="1"/>
</dbReference>
<keyword evidence="1" id="KW-0472">Membrane</keyword>
<dbReference type="RefSeq" id="WP_087158667.1">
    <property type="nucleotide sequence ID" value="NZ_CALHAA010000006.1"/>
</dbReference>
<dbReference type="CDD" id="cd00077">
    <property type="entry name" value="HDc"/>
    <property type="match status" value="1"/>
</dbReference>
<keyword evidence="1" id="KW-1133">Transmembrane helix</keyword>
<evidence type="ECO:0000259" key="2">
    <source>
        <dbReference type="PROSITE" id="PS50887"/>
    </source>
</evidence>
<dbReference type="SUPFAM" id="SSF55073">
    <property type="entry name" value="Nucleotide cyclase"/>
    <property type="match status" value="1"/>
</dbReference>
<feature type="transmembrane region" description="Helical" evidence="1">
    <location>
        <begin position="191"/>
        <end position="212"/>
    </location>
</feature>
<dbReference type="PANTHER" id="PTHR43155">
    <property type="entry name" value="CYCLIC DI-GMP PHOSPHODIESTERASE PA4108-RELATED"/>
    <property type="match status" value="1"/>
</dbReference>